<name>A0A3N4IG65_ASCIM</name>
<proteinExistence type="predicted"/>
<dbReference type="AlphaFoldDB" id="A0A3N4IG65"/>
<protein>
    <submittedName>
        <fullName evidence="1">Uncharacterized protein</fullName>
    </submittedName>
</protein>
<dbReference type="EMBL" id="ML119658">
    <property type="protein sequence ID" value="RPA84606.1"/>
    <property type="molecule type" value="Genomic_DNA"/>
</dbReference>
<gene>
    <name evidence="1" type="ORF">BJ508DRAFT_359627</name>
</gene>
<sequence>MPSRDPHSESTSSNFISDLTKQVNFSREVGELCDDFDYQLARIHEKADTSIYNGDEKLEAFIRINQEMETLLRDMKPRICELIKEPRRLRKAVTEKKGSKWAQSRRLESVKDAIEWVCDAMNLNTCGNDKEDGILKKVASELKKAAVVSRFIRLLVRVVTRSQEHDADSECWERMRQVIEKDPDFYKVNTNGKMNADFLKVLSRLALSAPTYLKPILTTITTFHTKRRPENLTNYKNYDWLVQQPGSIILLMLAADSLYELGAVLPPYSIHVEFQGAIMSVERADKASGSNVLEFRVTCGTSKGSQQLHEQFKLLACILPVVFSDDASKEVAEAKPVKVIAKGYLFTTMSEFKIKDKLALLDHQGGVQVKEGILQYDIENVFEYY</sequence>
<evidence type="ECO:0000313" key="2">
    <source>
        <dbReference type="Proteomes" id="UP000275078"/>
    </source>
</evidence>
<dbReference type="Proteomes" id="UP000275078">
    <property type="component" value="Unassembled WGS sequence"/>
</dbReference>
<evidence type="ECO:0000313" key="1">
    <source>
        <dbReference type="EMBL" id="RPA84606.1"/>
    </source>
</evidence>
<reference evidence="1 2" key="1">
    <citation type="journal article" date="2018" name="Nat. Ecol. Evol.">
        <title>Pezizomycetes genomes reveal the molecular basis of ectomycorrhizal truffle lifestyle.</title>
        <authorList>
            <person name="Murat C."/>
            <person name="Payen T."/>
            <person name="Noel B."/>
            <person name="Kuo A."/>
            <person name="Morin E."/>
            <person name="Chen J."/>
            <person name="Kohler A."/>
            <person name="Krizsan K."/>
            <person name="Balestrini R."/>
            <person name="Da Silva C."/>
            <person name="Montanini B."/>
            <person name="Hainaut M."/>
            <person name="Levati E."/>
            <person name="Barry K.W."/>
            <person name="Belfiori B."/>
            <person name="Cichocki N."/>
            <person name="Clum A."/>
            <person name="Dockter R.B."/>
            <person name="Fauchery L."/>
            <person name="Guy J."/>
            <person name="Iotti M."/>
            <person name="Le Tacon F."/>
            <person name="Lindquist E.A."/>
            <person name="Lipzen A."/>
            <person name="Malagnac F."/>
            <person name="Mello A."/>
            <person name="Molinier V."/>
            <person name="Miyauchi S."/>
            <person name="Poulain J."/>
            <person name="Riccioni C."/>
            <person name="Rubini A."/>
            <person name="Sitrit Y."/>
            <person name="Splivallo R."/>
            <person name="Traeger S."/>
            <person name="Wang M."/>
            <person name="Zifcakova L."/>
            <person name="Wipf D."/>
            <person name="Zambonelli A."/>
            <person name="Paolocci F."/>
            <person name="Nowrousian M."/>
            <person name="Ottonello S."/>
            <person name="Baldrian P."/>
            <person name="Spatafora J.W."/>
            <person name="Henrissat B."/>
            <person name="Nagy L.G."/>
            <person name="Aury J.M."/>
            <person name="Wincker P."/>
            <person name="Grigoriev I.V."/>
            <person name="Bonfante P."/>
            <person name="Martin F.M."/>
        </authorList>
    </citation>
    <scope>NUCLEOTIDE SEQUENCE [LARGE SCALE GENOMIC DNA]</scope>
    <source>
        <strain evidence="1 2">RN42</strain>
    </source>
</reference>
<organism evidence="1 2">
    <name type="scientific">Ascobolus immersus RN42</name>
    <dbReference type="NCBI Taxonomy" id="1160509"/>
    <lineage>
        <taxon>Eukaryota</taxon>
        <taxon>Fungi</taxon>
        <taxon>Dikarya</taxon>
        <taxon>Ascomycota</taxon>
        <taxon>Pezizomycotina</taxon>
        <taxon>Pezizomycetes</taxon>
        <taxon>Pezizales</taxon>
        <taxon>Ascobolaceae</taxon>
        <taxon>Ascobolus</taxon>
    </lineage>
</organism>
<keyword evidence="2" id="KW-1185">Reference proteome</keyword>
<accession>A0A3N4IG65</accession>